<feature type="region of interest" description="Disordered" evidence="6">
    <location>
        <begin position="1"/>
        <end position="50"/>
    </location>
</feature>
<sequence>MISASDSSTKRPLEMTPNETDIEAVSLSSPITEKQLPELKTEGSNSDGNEAMGYIEDYAETERLLVWWQEPADKDPENPLNWPTRRKYAIIGTLSFITFLTPLASSMLAPGVPEMMAEFGTSDNQIATFVVSVFMLGFALGPLLLAPLSELHGRLPIYHVCNVLFVIFSACCAVAQNVPMLIAFRFLAGAAGVAVVTCGSGSIAGMMPPEKRGRAISIWAMGPFLGPVVGPVCAGFLVESVGWRWVFWVITIVSAAVTFPAFFTLRETYAPVLLERKAERLRKETGNNRYQSGMAKKGTPRELFFKAIVRPGRMFCCSMIVMAMCVYVATLYGFLYILLTTFTFIYQDVYGFSATGAGLSFIGGGVGNFLGLAFVGFLSDRIIQRQKDKGTEPRPEDRLNLIITVPCSLLLPFGLFMYGWTAEKHLHWVLPMIGNGIMSFGMIGIVIVGDGR</sequence>
<gene>
    <name evidence="9" type="ORF">UCREL1_11369</name>
</gene>
<dbReference type="Proteomes" id="UP000012174">
    <property type="component" value="Unassembled WGS sequence"/>
</dbReference>
<evidence type="ECO:0000256" key="1">
    <source>
        <dbReference type="ARBA" id="ARBA00004141"/>
    </source>
</evidence>
<dbReference type="GO" id="GO:0022857">
    <property type="term" value="F:transmembrane transporter activity"/>
    <property type="evidence" value="ECO:0007669"/>
    <property type="project" value="InterPro"/>
</dbReference>
<evidence type="ECO:0000256" key="3">
    <source>
        <dbReference type="ARBA" id="ARBA00022692"/>
    </source>
</evidence>
<dbReference type="InterPro" id="IPR011701">
    <property type="entry name" value="MFS"/>
</dbReference>
<reference evidence="10" key="1">
    <citation type="journal article" date="2013" name="Genome Announc.">
        <title>Draft genome sequence of the grapevine dieback fungus Eutypa lata UCR-EL1.</title>
        <authorList>
            <person name="Blanco-Ulate B."/>
            <person name="Rolshausen P.E."/>
            <person name="Cantu D."/>
        </authorList>
    </citation>
    <scope>NUCLEOTIDE SEQUENCE [LARGE SCALE GENOMIC DNA]</scope>
    <source>
        <strain evidence="10">UCR-EL1</strain>
    </source>
</reference>
<feature type="transmembrane region" description="Helical" evidence="7">
    <location>
        <begin position="315"/>
        <end position="339"/>
    </location>
</feature>
<accession>M7SVT0</accession>
<keyword evidence="4 7" id="KW-1133">Transmembrane helix</keyword>
<evidence type="ECO:0000256" key="4">
    <source>
        <dbReference type="ARBA" id="ARBA00022989"/>
    </source>
</evidence>
<dbReference type="OrthoDB" id="5296287at2759"/>
<dbReference type="PANTHER" id="PTHR23502">
    <property type="entry name" value="MAJOR FACILITATOR SUPERFAMILY"/>
    <property type="match status" value="1"/>
</dbReference>
<comment type="subcellular location">
    <subcellularLocation>
        <location evidence="1">Membrane</location>
        <topology evidence="1">Multi-pass membrane protein</topology>
    </subcellularLocation>
</comment>
<organism evidence="9 10">
    <name type="scientific">Eutypa lata (strain UCR-EL1)</name>
    <name type="common">Grapevine dieback disease fungus</name>
    <name type="synonym">Eutypa armeniacae</name>
    <dbReference type="NCBI Taxonomy" id="1287681"/>
    <lineage>
        <taxon>Eukaryota</taxon>
        <taxon>Fungi</taxon>
        <taxon>Dikarya</taxon>
        <taxon>Ascomycota</taxon>
        <taxon>Pezizomycotina</taxon>
        <taxon>Sordariomycetes</taxon>
        <taxon>Xylariomycetidae</taxon>
        <taxon>Xylariales</taxon>
        <taxon>Diatrypaceae</taxon>
        <taxon>Eutypa</taxon>
    </lineage>
</organism>
<keyword evidence="5 7" id="KW-0472">Membrane</keyword>
<feature type="transmembrane region" description="Helical" evidence="7">
    <location>
        <begin position="399"/>
        <end position="420"/>
    </location>
</feature>
<feature type="domain" description="Major facilitator superfamily (MFS) profile" evidence="8">
    <location>
        <begin position="90"/>
        <end position="452"/>
    </location>
</feature>
<evidence type="ECO:0000256" key="5">
    <source>
        <dbReference type="ARBA" id="ARBA00023136"/>
    </source>
</evidence>
<dbReference type="KEGG" id="ela:UCREL1_11369"/>
<dbReference type="AlphaFoldDB" id="M7SVT0"/>
<dbReference type="EMBL" id="KB707568">
    <property type="protein sequence ID" value="EMR61681.1"/>
    <property type="molecule type" value="Genomic_DNA"/>
</dbReference>
<keyword evidence="10" id="KW-1185">Reference proteome</keyword>
<protein>
    <submittedName>
        <fullName evidence="9">Putative major facilitator superfamily transporter protein</fullName>
    </submittedName>
</protein>
<feature type="transmembrane region" description="Helical" evidence="7">
    <location>
        <begin position="216"/>
        <end position="237"/>
    </location>
</feature>
<dbReference type="PANTHER" id="PTHR23502:SF68">
    <property type="entry name" value="MULTIDRUG TRANSPORTER, PUTATIVE (AFU_ORTHOLOGUE AFUA_3G01120)-RELATED"/>
    <property type="match status" value="1"/>
</dbReference>
<dbReference type="InterPro" id="IPR036259">
    <property type="entry name" value="MFS_trans_sf"/>
</dbReference>
<feature type="transmembrane region" description="Helical" evidence="7">
    <location>
        <begin position="126"/>
        <end position="145"/>
    </location>
</feature>
<dbReference type="SUPFAM" id="SSF103473">
    <property type="entry name" value="MFS general substrate transporter"/>
    <property type="match status" value="1"/>
</dbReference>
<dbReference type="PROSITE" id="PS50850">
    <property type="entry name" value="MFS"/>
    <property type="match status" value="1"/>
</dbReference>
<dbReference type="Pfam" id="PF07690">
    <property type="entry name" value="MFS_1"/>
    <property type="match status" value="1"/>
</dbReference>
<dbReference type="GO" id="GO:0016020">
    <property type="term" value="C:membrane"/>
    <property type="evidence" value="ECO:0007669"/>
    <property type="project" value="UniProtKB-SubCell"/>
</dbReference>
<dbReference type="OMA" id="ACCAVAQ"/>
<feature type="transmembrane region" description="Helical" evidence="7">
    <location>
        <begin position="426"/>
        <end position="448"/>
    </location>
</feature>
<feature type="transmembrane region" description="Helical" evidence="7">
    <location>
        <begin position="182"/>
        <end position="204"/>
    </location>
</feature>
<comment type="similarity">
    <text evidence="2">Belongs to the major facilitator superfamily.</text>
</comment>
<dbReference type="Gene3D" id="1.20.1720.10">
    <property type="entry name" value="Multidrug resistance protein D"/>
    <property type="match status" value="1"/>
</dbReference>
<evidence type="ECO:0000259" key="8">
    <source>
        <dbReference type="PROSITE" id="PS50850"/>
    </source>
</evidence>
<evidence type="ECO:0000313" key="9">
    <source>
        <dbReference type="EMBL" id="EMR61681.1"/>
    </source>
</evidence>
<dbReference type="InterPro" id="IPR020846">
    <property type="entry name" value="MFS_dom"/>
</dbReference>
<proteinExistence type="inferred from homology"/>
<dbReference type="HOGENOM" id="CLU_008455_11_5_1"/>
<keyword evidence="3 7" id="KW-0812">Transmembrane</keyword>
<feature type="transmembrane region" description="Helical" evidence="7">
    <location>
        <begin position="88"/>
        <end position="106"/>
    </location>
</feature>
<name>M7SVT0_EUTLA</name>
<evidence type="ECO:0000313" key="10">
    <source>
        <dbReference type="Proteomes" id="UP000012174"/>
    </source>
</evidence>
<evidence type="ECO:0000256" key="7">
    <source>
        <dbReference type="SAM" id="Phobius"/>
    </source>
</evidence>
<feature type="transmembrane region" description="Helical" evidence="7">
    <location>
        <begin position="243"/>
        <end position="265"/>
    </location>
</feature>
<dbReference type="eggNOG" id="KOG0255">
    <property type="taxonomic scope" value="Eukaryota"/>
</dbReference>
<evidence type="ECO:0000256" key="2">
    <source>
        <dbReference type="ARBA" id="ARBA00008335"/>
    </source>
</evidence>
<feature type="transmembrane region" description="Helical" evidence="7">
    <location>
        <begin position="157"/>
        <end position="176"/>
    </location>
</feature>
<evidence type="ECO:0000256" key="6">
    <source>
        <dbReference type="SAM" id="MobiDB-lite"/>
    </source>
</evidence>
<feature type="transmembrane region" description="Helical" evidence="7">
    <location>
        <begin position="359"/>
        <end position="378"/>
    </location>
</feature>